<keyword evidence="2" id="KW-1185">Reference proteome</keyword>
<proteinExistence type="predicted"/>
<gene>
    <name evidence="1" type="ORF">R54839_PPFHFPJH_00179</name>
</gene>
<name>A0ABN9YIM2_9LACO</name>
<protein>
    <submittedName>
        <fullName evidence="1">Uncharacterized protein</fullName>
    </submittedName>
</protein>
<dbReference type="InterPro" id="IPR009681">
    <property type="entry name" value="Phage_TAC_Siphoviridae"/>
</dbReference>
<reference evidence="1 2" key="1">
    <citation type="submission" date="2023-10" db="EMBL/GenBank/DDBJ databases">
        <authorList>
            <person name="Botero Cardona J."/>
        </authorList>
    </citation>
    <scope>NUCLEOTIDE SEQUENCE [LARGE SCALE GENOMIC DNA]</scope>
    <source>
        <strain evidence="1 2">R-54839</strain>
    </source>
</reference>
<accession>A0ABN9YIM2</accession>
<evidence type="ECO:0000313" key="2">
    <source>
        <dbReference type="Proteomes" id="UP001314261"/>
    </source>
</evidence>
<dbReference type="Proteomes" id="UP001314261">
    <property type="component" value="Unassembled WGS sequence"/>
</dbReference>
<comment type="caution">
    <text evidence="1">The sequence shown here is derived from an EMBL/GenBank/DDBJ whole genome shotgun (WGS) entry which is preliminary data.</text>
</comment>
<organism evidence="1 2">
    <name type="scientific">Fructobacillus fructosus</name>
    <dbReference type="NCBI Taxonomy" id="1631"/>
    <lineage>
        <taxon>Bacteria</taxon>
        <taxon>Bacillati</taxon>
        <taxon>Bacillota</taxon>
        <taxon>Bacilli</taxon>
        <taxon>Lactobacillales</taxon>
        <taxon>Lactobacillaceae</taxon>
        <taxon>Fructobacillus</taxon>
    </lineage>
</organism>
<dbReference type="Pfam" id="PF06896">
    <property type="entry name" value="Phage_TAC_3"/>
    <property type="match status" value="1"/>
</dbReference>
<sequence length="133" mass="14904">MAVKIDVKELLGQAKKVEVKTTTKNFKKAIAFMRSLNKIQLDQRHIEKQGDGLEDFNSVEGLELSDKSMGSMIEMADTSTQYIAETLKLSNKQVEKLEEEKDMDEVMAFAMKLAEEVTGTKAEKAGEKETLKA</sequence>
<evidence type="ECO:0000313" key="1">
    <source>
        <dbReference type="EMBL" id="CAK1225647.1"/>
    </source>
</evidence>
<dbReference type="RefSeq" id="WP_338345821.1">
    <property type="nucleotide sequence ID" value="NZ_CAUZLR010000001.1"/>
</dbReference>
<dbReference type="EMBL" id="CAUZLR010000001">
    <property type="protein sequence ID" value="CAK1225647.1"/>
    <property type="molecule type" value="Genomic_DNA"/>
</dbReference>